<dbReference type="NCBIfam" id="TIGR01214">
    <property type="entry name" value="rmlD"/>
    <property type="match status" value="1"/>
</dbReference>
<evidence type="ECO:0000259" key="7">
    <source>
        <dbReference type="Pfam" id="PF04321"/>
    </source>
</evidence>
<dbReference type="RefSeq" id="WP_073192534.1">
    <property type="nucleotide sequence ID" value="NZ_FQTW01000003.1"/>
</dbReference>
<dbReference type="InterPro" id="IPR005913">
    <property type="entry name" value="dTDP_dehydrorham_reduct"/>
</dbReference>
<dbReference type="Gene3D" id="3.90.25.10">
    <property type="entry name" value="UDP-galactose 4-epimerase, domain 1"/>
    <property type="match status" value="1"/>
</dbReference>
<accession>A0A1M4USD8</accession>
<reference evidence="8 9" key="1">
    <citation type="submission" date="2016-11" db="EMBL/GenBank/DDBJ databases">
        <authorList>
            <person name="Jaros S."/>
            <person name="Januszkiewicz K."/>
            <person name="Wedrychowicz H."/>
        </authorList>
    </citation>
    <scope>NUCLEOTIDE SEQUENCE [LARGE SCALE GENOMIC DNA]</scope>
    <source>
        <strain evidence="8 9">DSM 25661</strain>
    </source>
</reference>
<dbReference type="GO" id="GO:0005829">
    <property type="term" value="C:cytosol"/>
    <property type="evidence" value="ECO:0007669"/>
    <property type="project" value="TreeGrafter"/>
</dbReference>
<evidence type="ECO:0000256" key="1">
    <source>
        <dbReference type="ARBA" id="ARBA00004781"/>
    </source>
</evidence>
<keyword evidence="6" id="KW-0521">NADP</keyword>
<comment type="catalytic activity">
    <reaction evidence="5">
        <text>dTDP-beta-L-rhamnose + NADP(+) = dTDP-4-dehydro-beta-L-rhamnose + NADPH + H(+)</text>
        <dbReference type="Rhea" id="RHEA:21796"/>
        <dbReference type="ChEBI" id="CHEBI:15378"/>
        <dbReference type="ChEBI" id="CHEBI:57510"/>
        <dbReference type="ChEBI" id="CHEBI:57783"/>
        <dbReference type="ChEBI" id="CHEBI:58349"/>
        <dbReference type="ChEBI" id="CHEBI:62830"/>
        <dbReference type="EC" id="1.1.1.133"/>
    </reaction>
</comment>
<dbReference type="InterPro" id="IPR036291">
    <property type="entry name" value="NAD(P)-bd_dom_sf"/>
</dbReference>
<evidence type="ECO:0000313" key="9">
    <source>
        <dbReference type="Proteomes" id="UP000184462"/>
    </source>
</evidence>
<dbReference type="CDD" id="cd05254">
    <property type="entry name" value="dTDP_HR_like_SDR_e"/>
    <property type="match status" value="1"/>
</dbReference>
<dbReference type="EMBL" id="FQTW01000003">
    <property type="protein sequence ID" value="SHE59599.1"/>
    <property type="molecule type" value="Genomic_DNA"/>
</dbReference>
<dbReference type="Pfam" id="PF04321">
    <property type="entry name" value="RmlD_sub_bind"/>
    <property type="match status" value="1"/>
</dbReference>
<keyword evidence="6" id="KW-0560">Oxidoreductase</keyword>
<dbReference type="STRING" id="1155689.SAMN05444278_10382"/>
<gene>
    <name evidence="8" type="ORF">SAMN05444278_10382</name>
</gene>
<keyword evidence="9" id="KW-1185">Reference proteome</keyword>
<dbReference type="OrthoDB" id="9803892at2"/>
<evidence type="ECO:0000256" key="3">
    <source>
        <dbReference type="ARBA" id="ARBA00012929"/>
    </source>
</evidence>
<dbReference type="EC" id="1.1.1.133" evidence="3 6"/>
<sequence length="282" mass="32137">MSVLVTGANGQLGLCLQAISANFKSIVKFKTSSELDVTNIEALTEYFKTEQPKYCINCAAYTNVEAAEEETKKANEVNYLAVRNLAQLCKQYNCVLIHISTDYVFNGQKQTPYLETDTTQPINVYGLSKLNGEKAIQTSGCHHFIIRTSWLYSQYNKNFFNFVKSQIEAKTEEITITTEQIGTPTNANDLAEFICYLVNSESKKCGLYHFSNEGELTWYDFSLKIKQLYNSVITITPVETFKTKAKRPPYSVLSKDKLKQNFRGFYLKKWDETLADLIKKIG</sequence>
<dbReference type="GO" id="GO:0019305">
    <property type="term" value="P:dTDP-rhamnose biosynthetic process"/>
    <property type="evidence" value="ECO:0007669"/>
    <property type="project" value="UniProtKB-UniPathway"/>
</dbReference>
<evidence type="ECO:0000256" key="2">
    <source>
        <dbReference type="ARBA" id="ARBA00010944"/>
    </source>
</evidence>
<comment type="similarity">
    <text evidence="2 6">Belongs to the dTDP-4-dehydrorhamnose reductase family.</text>
</comment>
<comment type="function">
    <text evidence="6">Catalyzes the reduction of dTDP-6-deoxy-L-lyxo-4-hexulose to yield dTDP-L-rhamnose.</text>
</comment>
<dbReference type="Proteomes" id="UP000184462">
    <property type="component" value="Unassembled WGS sequence"/>
</dbReference>
<dbReference type="SUPFAM" id="SSF51735">
    <property type="entry name" value="NAD(P)-binding Rossmann-fold domains"/>
    <property type="match status" value="1"/>
</dbReference>
<dbReference type="PANTHER" id="PTHR10491:SF4">
    <property type="entry name" value="METHIONINE ADENOSYLTRANSFERASE 2 SUBUNIT BETA"/>
    <property type="match status" value="1"/>
</dbReference>
<dbReference type="AlphaFoldDB" id="A0A1M4USD8"/>
<protein>
    <recommendedName>
        <fullName evidence="4 6">dTDP-4-dehydrorhamnose reductase</fullName>
        <ecNumber evidence="3 6">1.1.1.133</ecNumber>
    </recommendedName>
</protein>
<evidence type="ECO:0000256" key="5">
    <source>
        <dbReference type="ARBA" id="ARBA00048200"/>
    </source>
</evidence>
<organism evidence="8 9">
    <name type="scientific">Psychroflexus salarius</name>
    <dbReference type="NCBI Taxonomy" id="1155689"/>
    <lineage>
        <taxon>Bacteria</taxon>
        <taxon>Pseudomonadati</taxon>
        <taxon>Bacteroidota</taxon>
        <taxon>Flavobacteriia</taxon>
        <taxon>Flavobacteriales</taxon>
        <taxon>Flavobacteriaceae</taxon>
        <taxon>Psychroflexus</taxon>
    </lineage>
</organism>
<dbReference type="InterPro" id="IPR029903">
    <property type="entry name" value="RmlD-like-bd"/>
</dbReference>
<dbReference type="Gene3D" id="3.40.50.720">
    <property type="entry name" value="NAD(P)-binding Rossmann-like Domain"/>
    <property type="match status" value="1"/>
</dbReference>
<dbReference type="GO" id="GO:0008831">
    <property type="term" value="F:dTDP-4-dehydrorhamnose reductase activity"/>
    <property type="evidence" value="ECO:0007669"/>
    <property type="project" value="UniProtKB-EC"/>
</dbReference>
<dbReference type="UniPathway" id="UPA00124"/>
<comment type="pathway">
    <text evidence="1 6">Carbohydrate biosynthesis; dTDP-L-rhamnose biosynthesis.</text>
</comment>
<name>A0A1M4USD8_9FLAO</name>
<evidence type="ECO:0000256" key="4">
    <source>
        <dbReference type="ARBA" id="ARBA00017099"/>
    </source>
</evidence>
<evidence type="ECO:0000256" key="6">
    <source>
        <dbReference type="RuleBase" id="RU364082"/>
    </source>
</evidence>
<dbReference type="PANTHER" id="PTHR10491">
    <property type="entry name" value="DTDP-4-DEHYDRORHAMNOSE REDUCTASE"/>
    <property type="match status" value="1"/>
</dbReference>
<proteinExistence type="inferred from homology"/>
<feature type="domain" description="RmlD-like substrate binding" evidence="7">
    <location>
        <begin position="1"/>
        <end position="280"/>
    </location>
</feature>
<evidence type="ECO:0000313" key="8">
    <source>
        <dbReference type="EMBL" id="SHE59599.1"/>
    </source>
</evidence>